<dbReference type="HOGENOM" id="CLU_3046904_0_0_6"/>
<organism evidence="2 3">
    <name type="scientific">Providencia rustigianii DSM 4541</name>
    <dbReference type="NCBI Taxonomy" id="500637"/>
    <lineage>
        <taxon>Bacteria</taxon>
        <taxon>Pseudomonadati</taxon>
        <taxon>Pseudomonadota</taxon>
        <taxon>Gammaproteobacteria</taxon>
        <taxon>Enterobacterales</taxon>
        <taxon>Morganellaceae</taxon>
        <taxon>Providencia</taxon>
    </lineage>
</organism>
<keyword evidence="3" id="KW-1185">Reference proteome</keyword>
<feature type="transmembrane region" description="Helical" evidence="1">
    <location>
        <begin position="25"/>
        <end position="43"/>
    </location>
</feature>
<dbReference type="EMBL" id="ABXV02000002">
    <property type="protein sequence ID" value="EFB74041.1"/>
    <property type="molecule type" value="Genomic_DNA"/>
</dbReference>
<keyword evidence="1" id="KW-1133">Transmembrane helix</keyword>
<evidence type="ECO:0000313" key="3">
    <source>
        <dbReference type="Proteomes" id="UP000005512"/>
    </source>
</evidence>
<evidence type="ECO:0000256" key="1">
    <source>
        <dbReference type="SAM" id="Phobius"/>
    </source>
</evidence>
<proteinExistence type="predicted"/>
<keyword evidence="1" id="KW-0472">Membrane</keyword>
<gene>
    <name evidence="2" type="ORF">PROVRUST_04530</name>
</gene>
<dbReference type="AlphaFoldDB" id="D1NXA2"/>
<reference evidence="2" key="1">
    <citation type="submission" date="2009-12" db="EMBL/GenBank/DDBJ databases">
        <authorList>
            <person name="Weinstock G."/>
            <person name="Sodergren E."/>
            <person name="Clifton S."/>
            <person name="Fulton L."/>
            <person name="Fulton B."/>
            <person name="Courtney L."/>
            <person name="Fronick C."/>
            <person name="Harrison M."/>
            <person name="Strong C."/>
            <person name="Farmer C."/>
            <person name="Delahaunty K."/>
            <person name="Markovic C."/>
            <person name="Hall O."/>
            <person name="Minx P."/>
            <person name="Tomlinson C."/>
            <person name="Mitreva M."/>
            <person name="Nelson J."/>
            <person name="Hou S."/>
            <person name="Wollam A."/>
            <person name="Pepin K.H."/>
            <person name="Johnson M."/>
            <person name="Bhonagiri V."/>
            <person name="Nash W.E."/>
            <person name="Warren W."/>
            <person name="Chinwalla A."/>
            <person name="Mardis E.R."/>
            <person name="Wilson R.K."/>
        </authorList>
    </citation>
    <scope>NUCLEOTIDE SEQUENCE [LARGE SCALE GENOMIC DNA]</scope>
    <source>
        <strain evidence="2">DSM 4541</strain>
    </source>
</reference>
<evidence type="ECO:0000313" key="2">
    <source>
        <dbReference type="EMBL" id="EFB74041.1"/>
    </source>
</evidence>
<dbReference type="STRING" id="500637.PROVRUST_04530"/>
<protein>
    <submittedName>
        <fullName evidence="2">Uncharacterized protein</fullName>
    </submittedName>
</protein>
<sequence length="54" mass="6308">MELGFIYSVVRMISTIGTQSQEEFIFFRAFFIIGYLIQGRYSGNKNKISYKLMA</sequence>
<dbReference type="Proteomes" id="UP000005512">
    <property type="component" value="Unassembled WGS sequence"/>
</dbReference>
<keyword evidence="1" id="KW-0812">Transmembrane</keyword>
<name>D1NXA2_9GAMM</name>
<accession>D1NXA2</accession>
<comment type="caution">
    <text evidence="2">The sequence shown here is derived from an EMBL/GenBank/DDBJ whole genome shotgun (WGS) entry which is preliminary data.</text>
</comment>